<comment type="caution">
    <text evidence="2">The sequence shown here is derived from an EMBL/GenBank/DDBJ whole genome shotgun (WGS) entry which is preliminary data.</text>
</comment>
<dbReference type="InterPro" id="IPR019302">
    <property type="entry name" value="CAP12/PCTIR_TIR_dom"/>
</dbReference>
<organism evidence="2 3">
    <name type="scientific">Vibrio aestuarianus</name>
    <dbReference type="NCBI Taxonomy" id="28171"/>
    <lineage>
        <taxon>Bacteria</taxon>
        <taxon>Pseudomonadati</taxon>
        <taxon>Pseudomonadota</taxon>
        <taxon>Gammaproteobacteria</taxon>
        <taxon>Vibrionales</taxon>
        <taxon>Vibrionaceae</taxon>
        <taxon>Vibrio</taxon>
    </lineage>
</organism>
<reference evidence="2" key="1">
    <citation type="submission" date="2022-02" db="EMBL/GenBank/DDBJ databases">
        <title>Emergence and expansion in Europe of a Vibrio aestuarianus clonal complex pathogenic for oysters.</title>
        <authorList>
            <person name="Mesnil A."/>
            <person name="Travers M.-A."/>
        </authorList>
    </citation>
    <scope>NUCLEOTIDE SEQUENCE</scope>
    <source>
        <strain evidence="2">151-ITT-15-cp-1</strain>
    </source>
</reference>
<dbReference type="AlphaFoldDB" id="A0A9X4FPC4"/>
<dbReference type="Pfam" id="PF10137">
    <property type="entry name" value="CAP12-PCTIR_TIR"/>
    <property type="match status" value="1"/>
</dbReference>
<name>A0A9X4FPC4_9VIBR</name>
<dbReference type="RefSeq" id="WP_161425605.1">
    <property type="nucleotide sequence ID" value="NZ_JAKNAP010000089.1"/>
</dbReference>
<dbReference type="GO" id="GO:0050135">
    <property type="term" value="F:NADP+ nucleosidase activity"/>
    <property type="evidence" value="ECO:0007669"/>
    <property type="project" value="InterPro"/>
</dbReference>
<sequence>MERKPKLFIASSVEGLDVAEAVNVNLEYVSENTLWTNAFQLSSVTLTSLAEKADSSDFGVFIFTPDDGLEMRGDKRSAVRDNVLFELGIFIGSLGVERCFIVKPRNVDLHIPTDLAGVTIADYDSNRSDNNLSSALSFACTQMKASIRALGLFEDSEVGVDEDLGEKSFEIQLGDEALGILVSAAGNASESFDTIQIQYAEPKQRPYLNQALEDLESVGYIRFAHSNRLSKSMIYRLTTEGRKYVLSSGLIEHI</sequence>
<protein>
    <submittedName>
        <fullName evidence="2">Nucleotide-binding protein</fullName>
    </submittedName>
</protein>
<dbReference type="Proteomes" id="UP001140973">
    <property type="component" value="Unassembled WGS sequence"/>
</dbReference>
<evidence type="ECO:0000313" key="3">
    <source>
        <dbReference type="Proteomes" id="UP001140973"/>
    </source>
</evidence>
<evidence type="ECO:0000259" key="1">
    <source>
        <dbReference type="Pfam" id="PF10137"/>
    </source>
</evidence>
<feature type="domain" description="CD-NTase-associated protein 12/Pycsar effector protein TIR" evidence="1">
    <location>
        <begin position="6"/>
        <end position="124"/>
    </location>
</feature>
<accession>A0A9X4FPC4</accession>
<dbReference type="EMBL" id="JAKNAP010000089">
    <property type="protein sequence ID" value="MDE1358786.1"/>
    <property type="molecule type" value="Genomic_DNA"/>
</dbReference>
<evidence type="ECO:0000313" key="2">
    <source>
        <dbReference type="EMBL" id="MDE1358786.1"/>
    </source>
</evidence>
<proteinExistence type="predicted"/>
<gene>
    <name evidence="2" type="ORF">L9W73_15980</name>
</gene>